<protein>
    <submittedName>
        <fullName evidence="13">Cytochrome oxidase assembly</fullName>
    </submittedName>
</protein>
<accession>A0ABX2FIE6</accession>
<evidence type="ECO:0000256" key="6">
    <source>
        <dbReference type="ARBA" id="ARBA00023002"/>
    </source>
</evidence>
<proteinExistence type="predicted"/>
<dbReference type="RefSeq" id="WP_173142047.1">
    <property type="nucleotide sequence ID" value="NZ_CBCSGW010000003.1"/>
</dbReference>
<dbReference type="Pfam" id="PF02628">
    <property type="entry name" value="COX15-CtaA"/>
    <property type="match status" value="1"/>
</dbReference>
<feature type="transmembrane region" description="Helical" evidence="12">
    <location>
        <begin position="100"/>
        <end position="119"/>
    </location>
</feature>
<keyword evidence="14" id="KW-1185">Reference proteome</keyword>
<dbReference type="EMBL" id="JAAATY010000046">
    <property type="protein sequence ID" value="NRN70889.1"/>
    <property type="molecule type" value="Genomic_DNA"/>
</dbReference>
<evidence type="ECO:0000256" key="11">
    <source>
        <dbReference type="ARBA" id="ARBA00023444"/>
    </source>
</evidence>
<comment type="caution">
    <text evidence="13">The sequence shown here is derived from an EMBL/GenBank/DDBJ whole genome shotgun (WGS) entry which is preliminary data.</text>
</comment>
<feature type="transmembrane region" description="Helical" evidence="12">
    <location>
        <begin position="210"/>
        <end position="230"/>
    </location>
</feature>
<evidence type="ECO:0000256" key="1">
    <source>
        <dbReference type="ARBA" id="ARBA00004141"/>
    </source>
</evidence>
<dbReference type="PANTHER" id="PTHR35457:SF1">
    <property type="entry name" value="HEME A SYNTHASE"/>
    <property type="match status" value="1"/>
</dbReference>
<feature type="transmembrane region" description="Helical" evidence="12">
    <location>
        <begin position="169"/>
        <end position="190"/>
    </location>
</feature>
<evidence type="ECO:0000256" key="9">
    <source>
        <dbReference type="ARBA" id="ARBA00023136"/>
    </source>
</evidence>
<feature type="transmembrane region" description="Helical" evidence="12">
    <location>
        <begin position="125"/>
        <end position="148"/>
    </location>
</feature>
<keyword evidence="2" id="KW-1003">Cell membrane</keyword>
<keyword evidence="6" id="KW-0560">Oxidoreductase</keyword>
<keyword evidence="7" id="KW-0408">Iron</keyword>
<dbReference type="PANTHER" id="PTHR35457">
    <property type="entry name" value="HEME A SYNTHASE"/>
    <property type="match status" value="1"/>
</dbReference>
<gene>
    <name evidence="13" type="ORF">GC106_81630</name>
</gene>
<evidence type="ECO:0000256" key="8">
    <source>
        <dbReference type="ARBA" id="ARBA00023133"/>
    </source>
</evidence>
<evidence type="ECO:0000313" key="14">
    <source>
        <dbReference type="Proteomes" id="UP000763557"/>
    </source>
</evidence>
<evidence type="ECO:0000256" key="7">
    <source>
        <dbReference type="ARBA" id="ARBA00023004"/>
    </source>
</evidence>
<evidence type="ECO:0000256" key="2">
    <source>
        <dbReference type="ARBA" id="ARBA00022475"/>
    </source>
</evidence>
<keyword evidence="8" id="KW-0350">Heme biosynthesis</keyword>
<evidence type="ECO:0000256" key="3">
    <source>
        <dbReference type="ARBA" id="ARBA00022692"/>
    </source>
</evidence>
<dbReference type="InterPro" id="IPR003780">
    <property type="entry name" value="COX15/CtaA_fam"/>
</dbReference>
<evidence type="ECO:0000313" key="13">
    <source>
        <dbReference type="EMBL" id="NRN70889.1"/>
    </source>
</evidence>
<keyword evidence="9 12" id="KW-0472">Membrane</keyword>
<sequence>MTTESATDTRRPLAIRIAVASLIANVVIVLTGSLVRLTGSGLGCPTWPQCTDDSFVATAEQGVHGVIENGNRLLGVLVGLIAIAAVIAVVRMTGWRSVPFALSVAILVAVGVQGVVGGLSVRMDLAPGIVAAHFLISMGIVAAATVLIELLRARPGPGVTVPRGLRWSIVSLAPALALVHGFGAVVTGAGPHGGDNKAERFDLDPLLMTIVHGLAVVLFLGLQLVILVGFRMAAINGKPAHSATLLLGLSLTQGVLGYVQYLLAIPAILVAIHVVGAALITWATTLTIVHSLAWRSSSVDTR</sequence>
<keyword evidence="5 12" id="KW-1133">Transmembrane helix</keyword>
<feature type="transmembrane region" description="Helical" evidence="12">
    <location>
        <begin position="12"/>
        <end position="35"/>
    </location>
</feature>
<feature type="transmembrane region" description="Helical" evidence="12">
    <location>
        <begin position="267"/>
        <end position="293"/>
    </location>
</feature>
<evidence type="ECO:0000256" key="10">
    <source>
        <dbReference type="ARBA" id="ARBA00023157"/>
    </source>
</evidence>
<dbReference type="InterPro" id="IPR050450">
    <property type="entry name" value="COX15/CtaA_HemeA_synthase"/>
</dbReference>
<evidence type="ECO:0000256" key="12">
    <source>
        <dbReference type="SAM" id="Phobius"/>
    </source>
</evidence>
<reference evidence="13 14" key="1">
    <citation type="submission" date="2020-01" db="EMBL/GenBank/DDBJ databases">
        <title>Kibdelosporangium persica a novel Actinomycetes from a hot desert in Iran.</title>
        <authorList>
            <person name="Safaei N."/>
            <person name="Zaburannyi N."/>
            <person name="Mueller R."/>
            <person name="Wink J."/>
        </authorList>
    </citation>
    <scope>NUCLEOTIDE SEQUENCE [LARGE SCALE GENOMIC DNA]</scope>
    <source>
        <strain evidence="13 14">4NS15</strain>
    </source>
</reference>
<organism evidence="13 14">
    <name type="scientific">Kibdelosporangium persicum</name>
    <dbReference type="NCBI Taxonomy" id="2698649"/>
    <lineage>
        <taxon>Bacteria</taxon>
        <taxon>Bacillati</taxon>
        <taxon>Actinomycetota</taxon>
        <taxon>Actinomycetes</taxon>
        <taxon>Pseudonocardiales</taxon>
        <taxon>Pseudonocardiaceae</taxon>
        <taxon>Kibdelosporangium</taxon>
    </lineage>
</organism>
<keyword evidence="10" id="KW-1015">Disulfide bond</keyword>
<keyword evidence="3 12" id="KW-0812">Transmembrane</keyword>
<comment type="pathway">
    <text evidence="11">Porphyrin-containing compound metabolism.</text>
</comment>
<comment type="subcellular location">
    <subcellularLocation>
        <location evidence="1">Membrane</location>
        <topology evidence="1">Multi-pass membrane protein</topology>
    </subcellularLocation>
</comment>
<feature type="transmembrane region" description="Helical" evidence="12">
    <location>
        <begin position="242"/>
        <end position="261"/>
    </location>
</feature>
<name>A0ABX2FIE6_9PSEU</name>
<feature type="transmembrane region" description="Helical" evidence="12">
    <location>
        <begin position="73"/>
        <end position="93"/>
    </location>
</feature>
<evidence type="ECO:0000256" key="5">
    <source>
        <dbReference type="ARBA" id="ARBA00022989"/>
    </source>
</evidence>
<evidence type="ECO:0000256" key="4">
    <source>
        <dbReference type="ARBA" id="ARBA00022723"/>
    </source>
</evidence>
<keyword evidence="4" id="KW-0479">Metal-binding</keyword>
<dbReference type="Proteomes" id="UP000763557">
    <property type="component" value="Unassembled WGS sequence"/>
</dbReference>